<gene>
    <name evidence="1" type="ORF">METZ01_LOCUS342434</name>
</gene>
<proteinExistence type="predicted"/>
<evidence type="ECO:0000313" key="1">
    <source>
        <dbReference type="EMBL" id="SVC89580.1"/>
    </source>
</evidence>
<protein>
    <recommendedName>
        <fullName evidence="2">Sulfatase N-terminal domain-containing protein</fullName>
    </recommendedName>
</protein>
<reference evidence="1" key="1">
    <citation type="submission" date="2018-05" db="EMBL/GenBank/DDBJ databases">
        <authorList>
            <person name="Lanie J.A."/>
            <person name="Ng W.-L."/>
            <person name="Kazmierczak K.M."/>
            <person name="Andrzejewski T.M."/>
            <person name="Davidsen T.M."/>
            <person name="Wayne K.J."/>
            <person name="Tettelin H."/>
            <person name="Glass J.I."/>
            <person name="Rusch D."/>
            <person name="Podicherti R."/>
            <person name="Tsui H.-C.T."/>
            <person name="Winkler M.E."/>
        </authorList>
    </citation>
    <scope>NUCLEOTIDE SEQUENCE</scope>
</reference>
<accession>A0A382QXE0</accession>
<feature type="non-terminal residue" evidence="1">
    <location>
        <position position="51"/>
    </location>
</feature>
<dbReference type="AlphaFoldDB" id="A0A382QXE0"/>
<evidence type="ECO:0008006" key="2">
    <source>
        <dbReference type="Google" id="ProtNLM"/>
    </source>
</evidence>
<name>A0A382QXE0_9ZZZZ</name>
<organism evidence="1">
    <name type="scientific">marine metagenome</name>
    <dbReference type="NCBI Taxonomy" id="408172"/>
    <lineage>
        <taxon>unclassified sequences</taxon>
        <taxon>metagenomes</taxon>
        <taxon>ecological metagenomes</taxon>
    </lineage>
</organism>
<sequence length="51" mass="5746">MKPFFTIFPIWMISLCGSSKPNMVVVLVDDHAFEAISAYGTYLKDFSKTPT</sequence>
<dbReference type="EMBL" id="UINC01117269">
    <property type="protein sequence ID" value="SVC89580.1"/>
    <property type="molecule type" value="Genomic_DNA"/>
</dbReference>